<name>A0ABR2A8H1_9ROSI</name>
<keyword evidence="2" id="KW-1185">Reference proteome</keyword>
<sequence length="215" mass="24597">MIGLVSAHWKEDESSRISPKWWDGNGILNSTTKYKEDQKTKVSSLRGSMLTNHGFILMRLMKRTQLCLSCDPPHIPMNQAYLVAGASCTYMENGLINQKGKSLQTKVYNQTPKWHRCKDQTTELLKPRDSPTRLSTGQLRELKTELNRSISINETTYPPSSFLRLAKLAGHPQLMLTTLLSTHHPHWLSPSMPYFNHFNQASCWLLDLDESNQVI</sequence>
<evidence type="ECO:0000313" key="1">
    <source>
        <dbReference type="EMBL" id="KAK8488895.1"/>
    </source>
</evidence>
<evidence type="ECO:0000313" key="2">
    <source>
        <dbReference type="Proteomes" id="UP001472677"/>
    </source>
</evidence>
<dbReference type="PANTHER" id="PTHR33318:SF7">
    <property type="entry name" value="PROTEIN JASON"/>
    <property type="match status" value="1"/>
</dbReference>
<organism evidence="1 2">
    <name type="scientific">Hibiscus sabdariffa</name>
    <name type="common">roselle</name>
    <dbReference type="NCBI Taxonomy" id="183260"/>
    <lineage>
        <taxon>Eukaryota</taxon>
        <taxon>Viridiplantae</taxon>
        <taxon>Streptophyta</taxon>
        <taxon>Embryophyta</taxon>
        <taxon>Tracheophyta</taxon>
        <taxon>Spermatophyta</taxon>
        <taxon>Magnoliopsida</taxon>
        <taxon>eudicotyledons</taxon>
        <taxon>Gunneridae</taxon>
        <taxon>Pentapetalae</taxon>
        <taxon>rosids</taxon>
        <taxon>malvids</taxon>
        <taxon>Malvales</taxon>
        <taxon>Malvaceae</taxon>
        <taxon>Malvoideae</taxon>
        <taxon>Hibiscus</taxon>
    </lineage>
</organism>
<dbReference type="EMBL" id="JBBPBM010000966">
    <property type="protein sequence ID" value="KAK8488895.1"/>
    <property type="molecule type" value="Genomic_DNA"/>
</dbReference>
<reference evidence="1 2" key="1">
    <citation type="journal article" date="2024" name="G3 (Bethesda)">
        <title>Genome assembly of Hibiscus sabdariffa L. provides insights into metabolisms of medicinal natural products.</title>
        <authorList>
            <person name="Kim T."/>
        </authorList>
    </citation>
    <scope>NUCLEOTIDE SEQUENCE [LARGE SCALE GENOMIC DNA]</scope>
    <source>
        <strain evidence="1">TK-2024</strain>
        <tissue evidence="1">Old leaves</tissue>
    </source>
</reference>
<gene>
    <name evidence="1" type="ORF">V6N12_033815</name>
</gene>
<dbReference type="Proteomes" id="UP001472677">
    <property type="component" value="Unassembled WGS sequence"/>
</dbReference>
<accession>A0ABR2A8H1</accession>
<dbReference type="InterPro" id="IPR039300">
    <property type="entry name" value="JASON"/>
</dbReference>
<comment type="caution">
    <text evidence="1">The sequence shown here is derived from an EMBL/GenBank/DDBJ whole genome shotgun (WGS) entry which is preliminary data.</text>
</comment>
<proteinExistence type="predicted"/>
<dbReference type="PANTHER" id="PTHR33318">
    <property type="entry name" value="ASPARTYL/GLUTAMYL-TRNA(ASN/GLN) AMIDOTRANSFERASE SUBUNIT"/>
    <property type="match status" value="1"/>
</dbReference>
<protein>
    <submittedName>
        <fullName evidence="1">Uncharacterized protein</fullName>
    </submittedName>
</protein>